<gene>
    <name evidence="2" type="ORF">SE19_07920</name>
</gene>
<reference evidence="2 3" key="1">
    <citation type="submission" date="2015-09" db="EMBL/GenBank/DDBJ databases">
        <title>Draft genome sequence of Acidiplasma aeolicum DSM 18409.</title>
        <authorList>
            <person name="Hemp J."/>
        </authorList>
    </citation>
    <scope>NUCLEOTIDE SEQUENCE [LARGE SCALE GENOMIC DNA]</scope>
    <source>
        <strain evidence="2 3">V</strain>
    </source>
</reference>
<evidence type="ECO:0000313" key="3">
    <source>
        <dbReference type="Proteomes" id="UP000050515"/>
    </source>
</evidence>
<feature type="non-terminal residue" evidence="2">
    <location>
        <position position="1"/>
    </location>
</feature>
<feature type="transmembrane region" description="Helical" evidence="1">
    <location>
        <begin position="38"/>
        <end position="62"/>
    </location>
</feature>
<evidence type="ECO:0000313" key="2">
    <source>
        <dbReference type="EMBL" id="KPV45888.1"/>
    </source>
</evidence>
<dbReference type="Proteomes" id="UP000050515">
    <property type="component" value="Unassembled WGS sequence"/>
</dbReference>
<keyword evidence="1" id="KW-1133">Transmembrane helix</keyword>
<keyword evidence="1" id="KW-0472">Membrane</keyword>
<feature type="transmembrane region" description="Helical" evidence="1">
    <location>
        <begin position="222"/>
        <end position="244"/>
    </location>
</feature>
<proteinExistence type="predicted"/>
<comment type="caution">
    <text evidence="2">The sequence shown here is derived from an EMBL/GenBank/DDBJ whole genome shotgun (WGS) entry which is preliminary data.</text>
</comment>
<dbReference type="AlphaFoldDB" id="A0A0P9CSQ2"/>
<keyword evidence="1" id="KW-0812">Transmembrane</keyword>
<dbReference type="PATRIC" id="fig|507754.4.peg.1226"/>
<sequence>VTWNAAWQHKHGFRGQTGSGHRLHSAESGSSKGARGMIALLIIFITFLLIVPIGAAVGNAFVAGHDSSPVLQGESQASYITGSSGPVPFGSVNGTATFDFPSTTSNNVTTYSHTVYIKTGLTIAELNDFAVSKIVLAANVKGFTAVMGTGNSSKTFTPITSGSSGNSTSLAIHISPNLLTGVQSSPVVFKITANATSMSLAIHTYGNNGQVTVFGPYQVMQFTYLLGGVVLLASAFFSLSMYDMPVNMARGAMRKAAGGGRK</sequence>
<dbReference type="EMBL" id="LJCQ01000357">
    <property type="protein sequence ID" value="KPV45888.1"/>
    <property type="molecule type" value="Genomic_DNA"/>
</dbReference>
<organism evidence="2 3">
    <name type="scientific">Acidiplasma aeolicum</name>
    <dbReference type="NCBI Taxonomy" id="507754"/>
    <lineage>
        <taxon>Archaea</taxon>
        <taxon>Methanobacteriati</taxon>
        <taxon>Thermoplasmatota</taxon>
        <taxon>Thermoplasmata</taxon>
        <taxon>Thermoplasmatales</taxon>
        <taxon>Ferroplasmaceae</taxon>
        <taxon>Acidiplasma</taxon>
    </lineage>
</organism>
<protein>
    <recommendedName>
        <fullName evidence="4">Transmembrane protein</fullName>
    </recommendedName>
</protein>
<accession>A0A0P9CSQ2</accession>
<evidence type="ECO:0008006" key="4">
    <source>
        <dbReference type="Google" id="ProtNLM"/>
    </source>
</evidence>
<name>A0A0P9CSQ2_9ARCH</name>
<evidence type="ECO:0000256" key="1">
    <source>
        <dbReference type="SAM" id="Phobius"/>
    </source>
</evidence>